<reference evidence="1 2" key="1">
    <citation type="submission" date="2020-05" db="EMBL/GenBank/DDBJ databases">
        <title>Compete genome of Limnobacter sp. SAORIC-580.</title>
        <authorList>
            <person name="Song J."/>
            <person name="Cho J.-C."/>
        </authorList>
    </citation>
    <scope>NUCLEOTIDE SEQUENCE [LARGE SCALE GENOMIC DNA]</scope>
    <source>
        <strain evidence="1 2">SAORIC-580</strain>
    </source>
</reference>
<dbReference type="EMBL" id="CP053084">
    <property type="protein sequence ID" value="QJR30133.1"/>
    <property type="molecule type" value="Genomic_DNA"/>
</dbReference>
<evidence type="ECO:0000313" key="2">
    <source>
        <dbReference type="Proteomes" id="UP000501130"/>
    </source>
</evidence>
<gene>
    <name evidence="1" type="ORF">HKT17_10645</name>
</gene>
<sequence length="138" mass="14460">MGIRQFGLMAAALCTGCASITQGTSQTLIFKMEPQQTVCTLSRDGEGELGVVTGKENSITVGKDKDDIIVACKAPGYEDKTIRLVSSASTAGVAGGAFIDLGITDMITGAMWQYQNEIRVALNKPGQAPANTDFAKPL</sequence>
<protein>
    <recommendedName>
        <fullName evidence="3">Translation initiation factor 2</fullName>
    </recommendedName>
</protein>
<evidence type="ECO:0008006" key="3">
    <source>
        <dbReference type="Google" id="ProtNLM"/>
    </source>
</evidence>
<evidence type="ECO:0000313" key="1">
    <source>
        <dbReference type="EMBL" id="QJR30133.1"/>
    </source>
</evidence>
<keyword evidence="2" id="KW-1185">Reference proteome</keyword>
<accession>A0ABX6N6U5</accession>
<name>A0ABX6N6U5_9BURK</name>
<dbReference type="RefSeq" id="WP_171099986.1">
    <property type="nucleotide sequence ID" value="NZ_CP053084.1"/>
</dbReference>
<proteinExistence type="predicted"/>
<dbReference type="Proteomes" id="UP000501130">
    <property type="component" value="Chromosome"/>
</dbReference>
<organism evidence="1 2">
    <name type="scientific">Limnobacter profundi</name>
    <dbReference type="NCBI Taxonomy" id="2732163"/>
    <lineage>
        <taxon>Bacteria</taxon>
        <taxon>Pseudomonadati</taxon>
        <taxon>Pseudomonadota</taxon>
        <taxon>Betaproteobacteria</taxon>
        <taxon>Burkholderiales</taxon>
        <taxon>Burkholderiaceae</taxon>
        <taxon>Limnobacter</taxon>
    </lineage>
</organism>